<sequence>MSHLLSLSHPVVCILPAVCCVFWSFLPSDLFLLSQSFFPHNRRFAFHSHLVRGLPPT</sequence>
<dbReference type="AlphaFoldDB" id="A0A6G1K6B4"/>
<dbReference type="Proteomes" id="UP000799428">
    <property type="component" value="Unassembled WGS sequence"/>
</dbReference>
<organism evidence="1 2">
    <name type="scientific">Pleomassaria siparia CBS 279.74</name>
    <dbReference type="NCBI Taxonomy" id="1314801"/>
    <lineage>
        <taxon>Eukaryota</taxon>
        <taxon>Fungi</taxon>
        <taxon>Dikarya</taxon>
        <taxon>Ascomycota</taxon>
        <taxon>Pezizomycotina</taxon>
        <taxon>Dothideomycetes</taxon>
        <taxon>Pleosporomycetidae</taxon>
        <taxon>Pleosporales</taxon>
        <taxon>Pleomassariaceae</taxon>
        <taxon>Pleomassaria</taxon>
    </lineage>
</organism>
<proteinExistence type="predicted"/>
<dbReference type="EMBL" id="MU005773">
    <property type="protein sequence ID" value="KAF2707917.1"/>
    <property type="molecule type" value="Genomic_DNA"/>
</dbReference>
<reference evidence="1" key="1">
    <citation type="journal article" date="2020" name="Stud. Mycol.">
        <title>101 Dothideomycetes genomes: a test case for predicting lifestyles and emergence of pathogens.</title>
        <authorList>
            <person name="Haridas S."/>
            <person name="Albert R."/>
            <person name="Binder M."/>
            <person name="Bloem J."/>
            <person name="Labutti K."/>
            <person name="Salamov A."/>
            <person name="Andreopoulos B."/>
            <person name="Baker S."/>
            <person name="Barry K."/>
            <person name="Bills G."/>
            <person name="Bluhm B."/>
            <person name="Cannon C."/>
            <person name="Castanera R."/>
            <person name="Culley D."/>
            <person name="Daum C."/>
            <person name="Ezra D."/>
            <person name="Gonzalez J."/>
            <person name="Henrissat B."/>
            <person name="Kuo A."/>
            <person name="Liang C."/>
            <person name="Lipzen A."/>
            <person name="Lutzoni F."/>
            <person name="Magnuson J."/>
            <person name="Mondo S."/>
            <person name="Nolan M."/>
            <person name="Ohm R."/>
            <person name="Pangilinan J."/>
            <person name="Park H.-J."/>
            <person name="Ramirez L."/>
            <person name="Alfaro M."/>
            <person name="Sun H."/>
            <person name="Tritt A."/>
            <person name="Yoshinaga Y."/>
            <person name="Zwiers L.-H."/>
            <person name="Turgeon B."/>
            <person name="Goodwin S."/>
            <person name="Spatafora J."/>
            <person name="Crous P."/>
            <person name="Grigoriev I."/>
        </authorList>
    </citation>
    <scope>NUCLEOTIDE SEQUENCE</scope>
    <source>
        <strain evidence="1">CBS 279.74</strain>
    </source>
</reference>
<accession>A0A6G1K6B4</accession>
<name>A0A6G1K6B4_9PLEO</name>
<evidence type="ECO:0000313" key="2">
    <source>
        <dbReference type="Proteomes" id="UP000799428"/>
    </source>
</evidence>
<evidence type="ECO:0000313" key="1">
    <source>
        <dbReference type="EMBL" id="KAF2707917.1"/>
    </source>
</evidence>
<gene>
    <name evidence="1" type="ORF">K504DRAFT_458401</name>
</gene>
<keyword evidence="2" id="KW-1185">Reference proteome</keyword>
<protein>
    <submittedName>
        <fullName evidence="1">Uncharacterized protein</fullName>
    </submittedName>
</protein>